<dbReference type="PANTHER" id="PTHR11019">
    <property type="entry name" value="HTH-TYPE TRANSCRIPTIONAL REGULATOR NIMR"/>
    <property type="match status" value="1"/>
</dbReference>
<dbReference type="Proteomes" id="UP000033633">
    <property type="component" value="Unassembled WGS sequence"/>
</dbReference>
<dbReference type="InterPro" id="IPR009057">
    <property type="entry name" value="Homeodomain-like_sf"/>
</dbReference>
<evidence type="ECO:0000256" key="2">
    <source>
        <dbReference type="ARBA" id="ARBA00023125"/>
    </source>
</evidence>
<keyword evidence="3" id="KW-0804">Transcription</keyword>
<organism evidence="5 6">
    <name type="scientific">Photobacterium halotolerans</name>
    <dbReference type="NCBI Taxonomy" id="265726"/>
    <lineage>
        <taxon>Bacteria</taxon>
        <taxon>Pseudomonadati</taxon>
        <taxon>Pseudomonadota</taxon>
        <taxon>Gammaproteobacteria</taxon>
        <taxon>Vibrionales</taxon>
        <taxon>Vibrionaceae</taxon>
        <taxon>Photobacterium</taxon>
    </lineage>
</organism>
<dbReference type="InterPro" id="IPR018060">
    <property type="entry name" value="HTH_AraC"/>
</dbReference>
<dbReference type="RefSeq" id="WP_046220070.1">
    <property type="nucleotide sequence ID" value="NZ_JWYV01000004.1"/>
</dbReference>
<accession>A0A0F5VGA5</accession>
<evidence type="ECO:0000256" key="1">
    <source>
        <dbReference type="ARBA" id="ARBA00023015"/>
    </source>
</evidence>
<dbReference type="InterPro" id="IPR011051">
    <property type="entry name" value="RmlC_Cupin_sf"/>
</dbReference>
<dbReference type="STRING" id="265726.KY46_07850"/>
<evidence type="ECO:0000313" key="5">
    <source>
        <dbReference type="EMBL" id="KKD00525.1"/>
    </source>
</evidence>
<dbReference type="SMART" id="SM00342">
    <property type="entry name" value="HTH_ARAC"/>
    <property type="match status" value="1"/>
</dbReference>
<feature type="domain" description="HTH araC/xylS-type" evidence="4">
    <location>
        <begin position="155"/>
        <end position="252"/>
    </location>
</feature>
<dbReference type="CDD" id="cd06124">
    <property type="entry name" value="cupin_NimR-like_N"/>
    <property type="match status" value="1"/>
</dbReference>
<gene>
    <name evidence="5" type="ORF">KY46_07850</name>
</gene>
<evidence type="ECO:0000259" key="4">
    <source>
        <dbReference type="PROSITE" id="PS01124"/>
    </source>
</evidence>
<keyword evidence="2" id="KW-0238">DNA-binding</keyword>
<comment type="caution">
    <text evidence="5">The sequence shown here is derived from an EMBL/GenBank/DDBJ whole genome shotgun (WGS) entry which is preliminary data.</text>
</comment>
<keyword evidence="1" id="KW-0805">Transcription regulation</keyword>
<sequence>MYFQSESIHGGLKALAYCYFHGDTEPPHSHTTAQLLHTLHGLLRIETEKGSWIVPPGRGLWIPAGMTHSLRANGTVQVKTLFIDPFARADLPNECQVLEVTPLLRELILAAINIPQDYPKGGKEERIVELILDELKEISALDFYVPVPHEDSGLKAICEKISSRLEHPWSLTDAARMLGISERSVSRKYHLYLGLSFGEWLRRQRLSRSLELLSSGLNVMDTSLAVGYDSPGAFSTMFKSRVGLSPTDYVLLSKD</sequence>
<dbReference type="InterPro" id="IPR018062">
    <property type="entry name" value="HTH_AraC-typ_CS"/>
</dbReference>
<dbReference type="AlphaFoldDB" id="A0A0F5VGA5"/>
<dbReference type="SUPFAM" id="SSF51182">
    <property type="entry name" value="RmlC-like cupins"/>
    <property type="match status" value="1"/>
</dbReference>
<protein>
    <submittedName>
        <fullName evidence="5">AraC family transcriptional regulator</fullName>
    </submittedName>
</protein>
<dbReference type="InterPro" id="IPR014710">
    <property type="entry name" value="RmlC-like_jellyroll"/>
</dbReference>
<dbReference type="Gene3D" id="1.10.10.60">
    <property type="entry name" value="Homeodomain-like"/>
    <property type="match status" value="1"/>
</dbReference>
<name>A0A0F5VGA5_9GAMM</name>
<dbReference type="SUPFAM" id="SSF46689">
    <property type="entry name" value="Homeodomain-like"/>
    <property type="match status" value="1"/>
</dbReference>
<dbReference type="Pfam" id="PF02311">
    <property type="entry name" value="AraC_binding"/>
    <property type="match status" value="1"/>
</dbReference>
<dbReference type="PROSITE" id="PS01124">
    <property type="entry name" value="HTH_ARAC_FAMILY_2"/>
    <property type="match status" value="1"/>
</dbReference>
<evidence type="ECO:0000313" key="6">
    <source>
        <dbReference type="Proteomes" id="UP000033633"/>
    </source>
</evidence>
<dbReference type="EMBL" id="JWYV01000004">
    <property type="protein sequence ID" value="KKD00525.1"/>
    <property type="molecule type" value="Genomic_DNA"/>
</dbReference>
<dbReference type="GO" id="GO:0003700">
    <property type="term" value="F:DNA-binding transcription factor activity"/>
    <property type="evidence" value="ECO:0007669"/>
    <property type="project" value="InterPro"/>
</dbReference>
<dbReference type="Gene3D" id="2.60.120.10">
    <property type="entry name" value="Jelly Rolls"/>
    <property type="match status" value="1"/>
</dbReference>
<dbReference type="GO" id="GO:0043565">
    <property type="term" value="F:sequence-specific DNA binding"/>
    <property type="evidence" value="ECO:0007669"/>
    <property type="project" value="InterPro"/>
</dbReference>
<keyword evidence="6" id="KW-1185">Reference proteome</keyword>
<dbReference type="OrthoDB" id="5949386at2"/>
<dbReference type="InterPro" id="IPR003313">
    <property type="entry name" value="AraC-bd"/>
</dbReference>
<dbReference type="Pfam" id="PF12833">
    <property type="entry name" value="HTH_18"/>
    <property type="match status" value="1"/>
</dbReference>
<dbReference type="PROSITE" id="PS00041">
    <property type="entry name" value="HTH_ARAC_FAMILY_1"/>
    <property type="match status" value="1"/>
</dbReference>
<evidence type="ECO:0000256" key="3">
    <source>
        <dbReference type="ARBA" id="ARBA00023163"/>
    </source>
</evidence>
<dbReference type="PANTHER" id="PTHR11019:SF159">
    <property type="entry name" value="TRANSCRIPTIONAL REGULATOR-RELATED"/>
    <property type="match status" value="1"/>
</dbReference>
<dbReference type="PATRIC" id="fig|265726.11.peg.3639"/>
<proteinExistence type="predicted"/>
<reference evidence="5 6" key="1">
    <citation type="submission" date="2014-12" db="EMBL/GenBank/DDBJ databases">
        <title>Mercury Reductase activity and rhizosphere competence traits in the genome of root associated Photobacterium halotolerans MELD1.</title>
        <authorList>
            <person name="Mathew D.C."/>
            <person name="Huang C.-C."/>
        </authorList>
    </citation>
    <scope>NUCLEOTIDE SEQUENCE [LARGE SCALE GENOMIC DNA]</scope>
    <source>
        <strain evidence="5 6">MELD1</strain>
    </source>
</reference>